<feature type="chain" id="PRO_5036905303" evidence="1">
    <location>
        <begin position="22"/>
        <end position="169"/>
    </location>
</feature>
<organism evidence="2 3">
    <name type="scientific">Inhella gelatinilytica</name>
    <dbReference type="NCBI Taxonomy" id="2795030"/>
    <lineage>
        <taxon>Bacteria</taxon>
        <taxon>Pseudomonadati</taxon>
        <taxon>Pseudomonadota</taxon>
        <taxon>Betaproteobacteria</taxon>
        <taxon>Burkholderiales</taxon>
        <taxon>Sphaerotilaceae</taxon>
        <taxon>Inhella</taxon>
    </lineage>
</organism>
<dbReference type="Pfam" id="PF13689">
    <property type="entry name" value="DUF4154"/>
    <property type="match status" value="1"/>
</dbReference>
<protein>
    <submittedName>
        <fullName evidence="2">YfiR family protein</fullName>
    </submittedName>
</protein>
<accession>A0A931IW51</accession>
<dbReference type="InterPro" id="IPR025293">
    <property type="entry name" value="YfiR/HmsC-like"/>
</dbReference>
<gene>
    <name evidence="2" type="ORF">I7X43_04495</name>
</gene>
<evidence type="ECO:0000256" key="1">
    <source>
        <dbReference type="SAM" id="SignalP"/>
    </source>
</evidence>
<keyword evidence="1" id="KW-0732">Signal</keyword>
<name>A0A931IW51_9BURK</name>
<evidence type="ECO:0000313" key="2">
    <source>
        <dbReference type="EMBL" id="MBH9552105.1"/>
    </source>
</evidence>
<sequence length="169" mass="18256">MRRLIPLLLALWTGPWALAHAQAQATAAPQLKAQVLLKILKFVEWPPAALGDLQALQICLTDDSALAQHVSPFAGQTLNQHALKIRSATRHQLLGCHVVLVSGEPGWSAPSGALVVTDTPGLMDHGAMLNLHTEEGRVVFDIELDATRRAGLDVSARLLRLTRFVKKSG</sequence>
<dbReference type="EMBL" id="JAEDAL010000001">
    <property type="protein sequence ID" value="MBH9552105.1"/>
    <property type="molecule type" value="Genomic_DNA"/>
</dbReference>
<reference evidence="2" key="1">
    <citation type="submission" date="2020-12" db="EMBL/GenBank/DDBJ databases">
        <title>The genome sequence of Inhella sp. 4Y17.</title>
        <authorList>
            <person name="Liu Y."/>
        </authorList>
    </citation>
    <scope>NUCLEOTIDE SEQUENCE</scope>
    <source>
        <strain evidence="2">4Y10</strain>
    </source>
</reference>
<proteinExistence type="predicted"/>
<dbReference type="AlphaFoldDB" id="A0A931IW51"/>
<evidence type="ECO:0000313" key="3">
    <source>
        <dbReference type="Proteomes" id="UP000620139"/>
    </source>
</evidence>
<dbReference type="Proteomes" id="UP000620139">
    <property type="component" value="Unassembled WGS sequence"/>
</dbReference>
<feature type="signal peptide" evidence="1">
    <location>
        <begin position="1"/>
        <end position="21"/>
    </location>
</feature>
<dbReference type="RefSeq" id="WP_198099680.1">
    <property type="nucleotide sequence ID" value="NZ_JAEDAL010000001.1"/>
</dbReference>
<keyword evidence="3" id="KW-1185">Reference proteome</keyword>
<comment type="caution">
    <text evidence="2">The sequence shown here is derived from an EMBL/GenBank/DDBJ whole genome shotgun (WGS) entry which is preliminary data.</text>
</comment>